<dbReference type="Gene3D" id="3.40.50.300">
    <property type="entry name" value="P-loop containing nucleotide triphosphate hydrolases"/>
    <property type="match status" value="1"/>
</dbReference>
<dbReference type="FunFam" id="3.40.50.300:FF:000287">
    <property type="entry name" value="Multidrug ABC transporter ATP-binding protein"/>
    <property type="match status" value="1"/>
</dbReference>
<keyword evidence="12" id="KW-1185">Reference proteome</keyword>
<organism evidence="11 12">
    <name type="scientific">Desulfofarcimen acetoxidans (strain ATCC 49208 / DSM 771 / KCTC 5769 / VKM B-1644 / 5575)</name>
    <name type="common">Desulfotomaculum acetoxidans</name>
    <dbReference type="NCBI Taxonomy" id="485916"/>
    <lineage>
        <taxon>Bacteria</taxon>
        <taxon>Bacillati</taxon>
        <taxon>Bacillota</taxon>
        <taxon>Clostridia</taxon>
        <taxon>Eubacteriales</taxon>
        <taxon>Peptococcaceae</taxon>
        <taxon>Desulfofarcimen</taxon>
    </lineage>
</organism>
<keyword evidence="5" id="KW-0067">ATP-binding</keyword>
<dbReference type="InterPro" id="IPR039421">
    <property type="entry name" value="Type_1_exporter"/>
</dbReference>
<dbReference type="RefSeq" id="WP_015758131.1">
    <property type="nucleotide sequence ID" value="NC_013216.1"/>
</dbReference>
<feature type="transmembrane region" description="Helical" evidence="8">
    <location>
        <begin position="262"/>
        <end position="287"/>
    </location>
</feature>
<evidence type="ECO:0000256" key="6">
    <source>
        <dbReference type="ARBA" id="ARBA00022989"/>
    </source>
</evidence>
<dbReference type="InterPro" id="IPR011527">
    <property type="entry name" value="ABC1_TM_dom"/>
</dbReference>
<dbReference type="InterPro" id="IPR017871">
    <property type="entry name" value="ABC_transporter-like_CS"/>
</dbReference>
<feature type="domain" description="ABC transmembrane type-1" evidence="10">
    <location>
        <begin position="22"/>
        <end position="305"/>
    </location>
</feature>
<name>C8W141_DESAS</name>
<dbReference type="GO" id="GO:0015421">
    <property type="term" value="F:ABC-type oligopeptide transporter activity"/>
    <property type="evidence" value="ECO:0007669"/>
    <property type="project" value="TreeGrafter"/>
</dbReference>
<reference evidence="11 12" key="1">
    <citation type="journal article" date="2009" name="Stand. Genomic Sci.">
        <title>Complete genome sequence of Desulfotomaculum acetoxidans type strain (5575).</title>
        <authorList>
            <person name="Spring S."/>
            <person name="Lapidus A."/>
            <person name="Schroder M."/>
            <person name="Gleim D."/>
            <person name="Sims D."/>
            <person name="Meincke L."/>
            <person name="Glavina Del Rio T."/>
            <person name="Tice H."/>
            <person name="Copeland A."/>
            <person name="Cheng J.F."/>
            <person name="Lucas S."/>
            <person name="Chen F."/>
            <person name="Nolan M."/>
            <person name="Bruce D."/>
            <person name="Goodwin L."/>
            <person name="Pitluck S."/>
            <person name="Ivanova N."/>
            <person name="Mavromatis K."/>
            <person name="Mikhailova N."/>
            <person name="Pati A."/>
            <person name="Chen A."/>
            <person name="Palaniappan K."/>
            <person name="Land M."/>
            <person name="Hauser L."/>
            <person name="Chang Y.J."/>
            <person name="Jeffries C.D."/>
            <person name="Chain P."/>
            <person name="Saunders E."/>
            <person name="Brettin T."/>
            <person name="Detter J.C."/>
            <person name="Goker M."/>
            <person name="Bristow J."/>
            <person name="Eisen J.A."/>
            <person name="Markowitz V."/>
            <person name="Hugenholtz P."/>
            <person name="Kyrpides N.C."/>
            <person name="Klenk H.P."/>
            <person name="Han C."/>
        </authorList>
    </citation>
    <scope>NUCLEOTIDE SEQUENCE [LARGE SCALE GENOMIC DNA]</scope>
    <source>
        <strain evidence="12">ATCC 49208 / DSM 771 / VKM B-1644</strain>
    </source>
</reference>
<proteinExistence type="predicted"/>
<dbReference type="PROSITE" id="PS50893">
    <property type="entry name" value="ABC_TRANSPORTER_2"/>
    <property type="match status" value="1"/>
</dbReference>
<keyword evidence="2" id="KW-0813">Transport</keyword>
<feature type="transmembrane region" description="Helical" evidence="8">
    <location>
        <begin position="166"/>
        <end position="185"/>
    </location>
</feature>
<dbReference type="STRING" id="485916.Dtox_2655"/>
<dbReference type="HOGENOM" id="CLU_000604_84_9_9"/>
<evidence type="ECO:0000259" key="10">
    <source>
        <dbReference type="PROSITE" id="PS50929"/>
    </source>
</evidence>
<dbReference type="PROSITE" id="PS00211">
    <property type="entry name" value="ABC_TRANSPORTER_1"/>
    <property type="match status" value="1"/>
</dbReference>
<dbReference type="CDD" id="cd07346">
    <property type="entry name" value="ABC_6TM_exporters"/>
    <property type="match status" value="1"/>
</dbReference>
<sequence length="581" mass="64535">MMKNFFYNISSGNPRTLFMPCFASFLDGICKILPAALIFDVFNTIYLSFANPETPLNTARLWTVCAILAGWMIVQYIASGFAYSKTFTTAYDASASGRITLAEHLRKLSLGFLGSRDPGDLTTMMLGDYTAVETTISHHLPQLVSAVAFPVIAFISLLFIDWKMALAMFIALPLSFLIVWLSTGLQMRLGKKHVQAKVDSASRLQEYLLGMREIKSHNMSGERFHRLQEAFVRLMRESIRLEGIMGPVMMVAIVIMRSGLTLMVFTGTFLLAGGELTLPVFLLFLLLGNRVFEPLTLVLVNYAEIRYFVLSAERIMQIRHEKPLPGEKNAPAGNSIEFQNVTFAYENTDVLKDVSFSITPKSVTALVGPSGSGKSTITRLIARFWDVQGGRVLIDSKDIKAVDPEKLLARVSMVFQDVYLFKDTIRDNIRVGKINASQEEIEWAAKQACCHDFIMKLPQGYDTPVGEGGCTLSGGEKQRVSIARALLKDAPIVLLDEATASLDPENETQVQHAISALVSNKTVVIIAHRLKTIREADKIIVLEDGKVAEQGVHEELLAKKGLYHRLWSLQQHSAGWSMKAS</sequence>
<dbReference type="PANTHER" id="PTHR43394:SF1">
    <property type="entry name" value="ATP-BINDING CASSETTE SUB-FAMILY B MEMBER 10, MITOCHONDRIAL"/>
    <property type="match status" value="1"/>
</dbReference>
<feature type="domain" description="ABC transporter" evidence="9">
    <location>
        <begin position="336"/>
        <end position="569"/>
    </location>
</feature>
<accession>C8W141</accession>
<dbReference type="PROSITE" id="PS50929">
    <property type="entry name" value="ABC_TM1F"/>
    <property type="match status" value="1"/>
</dbReference>
<dbReference type="InterPro" id="IPR027417">
    <property type="entry name" value="P-loop_NTPase"/>
</dbReference>
<comment type="subcellular location">
    <subcellularLocation>
        <location evidence="1">Cell membrane</location>
        <topology evidence="1">Multi-pass membrane protein</topology>
    </subcellularLocation>
</comment>
<keyword evidence="3 8" id="KW-0812">Transmembrane</keyword>
<dbReference type="InterPro" id="IPR036640">
    <property type="entry name" value="ABC1_TM_sf"/>
</dbReference>
<keyword evidence="7 8" id="KW-0472">Membrane</keyword>
<dbReference type="Pfam" id="PF00005">
    <property type="entry name" value="ABC_tran"/>
    <property type="match status" value="1"/>
</dbReference>
<keyword evidence="6 8" id="KW-1133">Transmembrane helix</keyword>
<evidence type="ECO:0000259" key="9">
    <source>
        <dbReference type="PROSITE" id="PS50893"/>
    </source>
</evidence>
<dbReference type="SUPFAM" id="SSF90123">
    <property type="entry name" value="ABC transporter transmembrane region"/>
    <property type="match status" value="1"/>
</dbReference>
<dbReference type="InterPro" id="IPR003439">
    <property type="entry name" value="ABC_transporter-like_ATP-bd"/>
</dbReference>
<dbReference type="Gene3D" id="1.20.1560.10">
    <property type="entry name" value="ABC transporter type 1, transmembrane domain"/>
    <property type="match status" value="1"/>
</dbReference>
<dbReference type="Proteomes" id="UP000002217">
    <property type="component" value="Chromosome"/>
</dbReference>
<feature type="transmembrane region" description="Helical" evidence="8">
    <location>
        <begin position="59"/>
        <end position="78"/>
    </location>
</feature>
<keyword evidence="4" id="KW-0547">Nucleotide-binding</keyword>
<dbReference type="GO" id="GO:0005524">
    <property type="term" value="F:ATP binding"/>
    <property type="evidence" value="ECO:0007669"/>
    <property type="project" value="UniProtKB-KW"/>
</dbReference>
<evidence type="ECO:0000256" key="1">
    <source>
        <dbReference type="ARBA" id="ARBA00004651"/>
    </source>
</evidence>
<protein>
    <submittedName>
        <fullName evidence="11">ABC transporter related</fullName>
    </submittedName>
</protein>
<dbReference type="Pfam" id="PF00664">
    <property type="entry name" value="ABC_membrane"/>
    <property type="match status" value="1"/>
</dbReference>
<evidence type="ECO:0000313" key="12">
    <source>
        <dbReference type="Proteomes" id="UP000002217"/>
    </source>
</evidence>
<dbReference type="SMART" id="SM00382">
    <property type="entry name" value="AAA"/>
    <property type="match status" value="1"/>
</dbReference>
<evidence type="ECO:0000256" key="5">
    <source>
        <dbReference type="ARBA" id="ARBA00022840"/>
    </source>
</evidence>
<dbReference type="EMBL" id="CP001720">
    <property type="protein sequence ID" value="ACV63437.1"/>
    <property type="molecule type" value="Genomic_DNA"/>
</dbReference>
<dbReference type="GO" id="GO:0005886">
    <property type="term" value="C:plasma membrane"/>
    <property type="evidence" value="ECO:0007669"/>
    <property type="project" value="UniProtKB-SubCell"/>
</dbReference>
<feature type="transmembrane region" description="Helical" evidence="8">
    <location>
        <begin position="21"/>
        <end position="39"/>
    </location>
</feature>
<evidence type="ECO:0000256" key="2">
    <source>
        <dbReference type="ARBA" id="ARBA00022448"/>
    </source>
</evidence>
<dbReference type="AlphaFoldDB" id="C8W141"/>
<evidence type="ECO:0000256" key="7">
    <source>
        <dbReference type="ARBA" id="ARBA00023136"/>
    </source>
</evidence>
<feature type="transmembrane region" description="Helical" evidence="8">
    <location>
        <begin position="143"/>
        <end position="160"/>
    </location>
</feature>
<evidence type="ECO:0000256" key="3">
    <source>
        <dbReference type="ARBA" id="ARBA00022692"/>
    </source>
</evidence>
<evidence type="ECO:0000256" key="8">
    <source>
        <dbReference type="SAM" id="Phobius"/>
    </source>
</evidence>
<dbReference type="PANTHER" id="PTHR43394">
    <property type="entry name" value="ATP-DEPENDENT PERMEASE MDL1, MITOCHONDRIAL"/>
    <property type="match status" value="1"/>
</dbReference>
<evidence type="ECO:0000313" key="11">
    <source>
        <dbReference type="EMBL" id="ACV63437.1"/>
    </source>
</evidence>
<gene>
    <name evidence="11" type="ordered locus">Dtox_2655</name>
</gene>
<dbReference type="InterPro" id="IPR003593">
    <property type="entry name" value="AAA+_ATPase"/>
</dbReference>
<dbReference type="GO" id="GO:0016887">
    <property type="term" value="F:ATP hydrolysis activity"/>
    <property type="evidence" value="ECO:0007669"/>
    <property type="project" value="InterPro"/>
</dbReference>
<dbReference type="eggNOG" id="COG1132">
    <property type="taxonomic scope" value="Bacteria"/>
</dbReference>
<dbReference type="KEGG" id="dae:Dtox_2655"/>
<evidence type="ECO:0000256" key="4">
    <source>
        <dbReference type="ARBA" id="ARBA00022741"/>
    </source>
</evidence>
<dbReference type="SUPFAM" id="SSF52540">
    <property type="entry name" value="P-loop containing nucleoside triphosphate hydrolases"/>
    <property type="match status" value="1"/>
</dbReference>